<dbReference type="Proteomes" id="UP000298030">
    <property type="component" value="Unassembled WGS sequence"/>
</dbReference>
<dbReference type="OrthoDB" id="2927139at2759"/>
<comment type="caution">
    <text evidence="1">The sequence shown here is derived from an EMBL/GenBank/DDBJ whole genome shotgun (WGS) entry which is preliminary data.</text>
</comment>
<dbReference type="STRING" id="71717.A0A4Y7TLD2"/>
<accession>A0A4Y7TLD2</accession>
<evidence type="ECO:0000313" key="2">
    <source>
        <dbReference type="Proteomes" id="UP000298030"/>
    </source>
</evidence>
<name>A0A4Y7TLD2_COPMI</name>
<organism evidence="1 2">
    <name type="scientific">Coprinellus micaceus</name>
    <name type="common">Glistening ink-cap mushroom</name>
    <name type="synonym">Coprinus micaceus</name>
    <dbReference type="NCBI Taxonomy" id="71717"/>
    <lineage>
        <taxon>Eukaryota</taxon>
        <taxon>Fungi</taxon>
        <taxon>Dikarya</taxon>
        <taxon>Basidiomycota</taxon>
        <taxon>Agaricomycotina</taxon>
        <taxon>Agaricomycetes</taxon>
        <taxon>Agaricomycetidae</taxon>
        <taxon>Agaricales</taxon>
        <taxon>Agaricineae</taxon>
        <taxon>Psathyrellaceae</taxon>
        <taxon>Coprinellus</taxon>
    </lineage>
</organism>
<reference evidence="1 2" key="1">
    <citation type="journal article" date="2019" name="Nat. Ecol. Evol.">
        <title>Megaphylogeny resolves global patterns of mushroom evolution.</title>
        <authorList>
            <person name="Varga T."/>
            <person name="Krizsan K."/>
            <person name="Foldi C."/>
            <person name="Dima B."/>
            <person name="Sanchez-Garcia M."/>
            <person name="Sanchez-Ramirez S."/>
            <person name="Szollosi G.J."/>
            <person name="Szarkandi J.G."/>
            <person name="Papp V."/>
            <person name="Albert L."/>
            <person name="Andreopoulos W."/>
            <person name="Angelini C."/>
            <person name="Antonin V."/>
            <person name="Barry K.W."/>
            <person name="Bougher N.L."/>
            <person name="Buchanan P."/>
            <person name="Buyck B."/>
            <person name="Bense V."/>
            <person name="Catcheside P."/>
            <person name="Chovatia M."/>
            <person name="Cooper J."/>
            <person name="Damon W."/>
            <person name="Desjardin D."/>
            <person name="Finy P."/>
            <person name="Geml J."/>
            <person name="Haridas S."/>
            <person name="Hughes K."/>
            <person name="Justo A."/>
            <person name="Karasinski D."/>
            <person name="Kautmanova I."/>
            <person name="Kiss B."/>
            <person name="Kocsube S."/>
            <person name="Kotiranta H."/>
            <person name="LaButti K.M."/>
            <person name="Lechner B.E."/>
            <person name="Liimatainen K."/>
            <person name="Lipzen A."/>
            <person name="Lukacs Z."/>
            <person name="Mihaltcheva S."/>
            <person name="Morgado L.N."/>
            <person name="Niskanen T."/>
            <person name="Noordeloos M.E."/>
            <person name="Ohm R.A."/>
            <person name="Ortiz-Santana B."/>
            <person name="Ovrebo C."/>
            <person name="Racz N."/>
            <person name="Riley R."/>
            <person name="Savchenko A."/>
            <person name="Shiryaev A."/>
            <person name="Soop K."/>
            <person name="Spirin V."/>
            <person name="Szebenyi C."/>
            <person name="Tomsovsky M."/>
            <person name="Tulloss R.E."/>
            <person name="Uehling J."/>
            <person name="Grigoriev I.V."/>
            <person name="Vagvolgyi C."/>
            <person name="Papp T."/>
            <person name="Martin F.M."/>
            <person name="Miettinen O."/>
            <person name="Hibbett D.S."/>
            <person name="Nagy L.G."/>
        </authorList>
    </citation>
    <scope>NUCLEOTIDE SEQUENCE [LARGE SCALE GENOMIC DNA]</scope>
    <source>
        <strain evidence="1 2">FP101781</strain>
    </source>
</reference>
<dbReference type="AlphaFoldDB" id="A0A4Y7TLD2"/>
<keyword evidence="2" id="KW-1185">Reference proteome</keyword>
<evidence type="ECO:0000313" key="1">
    <source>
        <dbReference type="EMBL" id="TEB34794.1"/>
    </source>
</evidence>
<dbReference type="EMBL" id="QPFP01000009">
    <property type="protein sequence ID" value="TEB34794.1"/>
    <property type="molecule type" value="Genomic_DNA"/>
</dbReference>
<sequence length="481" mass="53633">MPPTPATIKDIPAELLSKIFHSYVERSIVLSHVCSIWRALSLGEPALWTDIRLTGVAKMDIHCLQRSRPLPIDLTISLDGMERKSRSGNCAQLVGNRILLQAKQDCSRIRSIRTTHFRDNDARNMITFLQQFKWPALTALFIRTTNPDRPSSRWDQSPRVWQPQRLLQPTLTTLELHSRHQTLDGAVVKRAFEVCKALTSLVVGGLLLGDTPLTTSPNSSRQPPSIRVPALMRLAVGSPIFKKPEEHTSCSVGCPCPFRHLVADNLEYLELAGDAVGDSLGHLLPLIDRRTSNVDISSTNQASLAFVLNSKLASSPSTYDHVNQASLPKHIHLHLVNDTSSTLLERGDVDEHKVSAWFKATQSTVLYAPNIGAKKQRTVRAGRRPLCSYRFLQRQGNVTPIIIHPEANACLQLDDAAIEARGWVLPGGEAHGPYLDADQPRTEGSDYSFDVYPDYGSDRDFNWQAFREDMGWPEGYETPSD</sequence>
<protein>
    <submittedName>
        <fullName evidence="1">Uncharacterized protein</fullName>
    </submittedName>
</protein>
<gene>
    <name evidence="1" type="ORF">FA13DRAFT_1707616</name>
</gene>
<proteinExistence type="predicted"/>